<protein>
    <recommendedName>
        <fullName evidence="3">SRPBCC domain-containing protein</fullName>
    </recommendedName>
</protein>
<dbReference type="EMBL" id="JACAZI010000019">
    <property type="protein sequence ID" value="KAF7339804.1"/>
    <property type="molecule type" value="Genomic_DNA"/>
</dbReference>
<sequence length="127" mass="14314">MSSPPLTSSGVFFVRESALIDASREKVWQVLLDLPSYGEWNPFTRKMYVVSESGSTVEDQTLEVGKLFVSAINMPPAGLTPPRMSGTSRVTTLDHDNFRVSWVAHDFPAWFFFLRTMDDAHRRGGED</sequence>
<dbReference type="OrthoDB" id="509124at2759"/>
<reference evidence="1" key="1">
    <citation type="submission" date="2020-05" db="EMBL/GenBank/DDBJ databases">
        <title>Mycena genomes resolve the evolution of fungal bioluminescence.</title>
        <authorList>
            <person name="Tsai I.J."/>
        </authorList>
    </citation>
    <scope>NUCLEOTIDE SEQUENCE</scope>
    <source>
        <strain evidence="1">CCC161011</strain>
    </source>
</reference>
<proteinExistence type="predicted"/>
<accession>A0A8H7CJB4</accession>
<dbReference type="AlphaFoldDB" id="A0A8H7CJB4"/>
<evidence type="ECO:0000313" key="2">
    <source>
        <dbReference type="Proteomes" id="UP000620124"/>
    </source>
</evidence>
<dbReference type="SUPFAM" id="SSF55961">
    <property type="entry name" value="Bet v1-like"/>
    <property type="match status" value="1"/>
</dbReference>
<dbReference type="Gene3D" id="3.30.530.20">
    <property type="match status" value="1"/>
</dbReference>
<comment type="caution">
    <text evidence="1">The sequence shown here is derived from an EMBL/GenBank/DDBJ whole genome shotgun (WGS) entry which is preliminary data.</text>
</comment>
<dbReference type="InterPro" id="IPR023393">
    <property type="entry name" value="START-like_dom_sf"/>
</dbReference>
<name>A0A8H7CJB4_9AGAR</name>
<gene>
    <name evidence="1" type="ORF">MVEN_01896900</name>
</gene>
<dbReference type="Pfam" id="PF10604">
    <property type="entry name" value="Polyketide_cyc2"/>
    <property type="match status" value="1"/>
</dbReference>
<dbReference type="Proteomes" id="UP000620124">
    <property type="component" value="Unassembled WGS sequence"/>
</dbReference>
<dbReference type="InterPro" id="IPR019587">
    <property type="entry name" value="Polyketide_cyclase/dehydratase"/>
</dbReference>
<evidence type="ECO:0000313" key="1">
    <source>
        <dbReference type="EMBL" id="KAF7339804.1"/>
    </source>
</evidence>
<organism evidence="1 2">
    <name type="scientific">Mycena venus</name>
    <dbReference type="NCBI Taxonomy" id="2733690"/>
    <lineage>
        <taxon>Eukaryota</taxon>
        <taxon>Fungi</taxon>
        <taxon>Dikarya</taxon>
        <taxon>Basidiomycota</taxon>
        <taxon>Agaricomycotina</taxon>
        <taxon>Agaricomycetes</taxon>
        <taxon>Agaricomycetidae</taxon>
        <taxon>Agaricales</taxon>
        <taxon>Marasmiineae</taxon>
        <taxon>Mycenaceae</taxon>
        <taxon>Mycena</taxon>
    </lineage>
</organism>
<keyword evidence="2" id="KW-1185">Reference proteome</keyword>
<evidence type="ECO:0008006" key="3">
    <source>
        <dbReference type="Google" id="ProtNLM"/>
    </source>
</evidence>